<dbReference type="SUPFAM" id="SSF55729">
    <property type="entry name" value="Acyl-CoA N-acyltransferases (Nat)"/>
    <property type="match status" value="1"/>
</dbReference>
<evidence type="ECO:0000313" key="4">
    <source>
        <dbReference type="EMBL" id="KKM68085.1"/>
    </source>
</evidence>
<keyword evidence="1" id="KW-0808">Transferase</keyword>
<name>A0A0F9LUP6_9ZZZZ</name>
<dbReference type="Gene3D" id="3.40.630.30">
    <property type="match status" value="1"/>
</dbReference>
<evidence type="ECO:0000256" key="1">
    <source>
        <dbReference type="ARBA" id="ARBA00022679"/>
    </source>
</evidence>
<protein>
    <recommendedName>
        <fullName evidence="3">N-acetyltransferase domain-containing protein</fullName>
    </recommendedName>
</protein>
<comment type="caution">
    <text evidence="4">The sequence shown here is derived from an EMBL/GenBank/DDBJ whole genome shotgun (WGS) entry which is preliminary data.</text>
</comment>
<dbReference type="InterPro" id="IPR016181">
    <property type="entry name" value="Acyl_CoA_acyltransferase"/>
</dbReference>
<dbReference type="PROSITE" id="PS51186">
    <property type="entry name" value="GNAT"/>
    <property type="match status" value="1"/>
</dbReference>
<reference evidence="4" key="1">
    <citation type="journal article" date="2015" name="Nature">
        <title>Complex archaea that bridge the gap between prokaryotes and eukaryotes.</title>
        <authorList>
            <person name="Spang A."/>
            <person name="Saw J.H."/>
            <person name="Jorgensen S.L."/>
            <person name="Zaremba-Niedzwiedzka K."/>
            <person name="Martijn J."/>
            <person name="Lind A.E."/>
            <person name="van Eijk R."/>
            <person name="Schleper C."/>
            <person name="Guy L."/>
            <person name="Ettema T.J."/>
        </authorList>
    </citation>
    <scope>NUCLEOTIDE SEQUENCE</scope>
</reference>
<dbReference type="CDD" id="cd04301">
    <property type="entry name" value="NAT_SF"/>
    <property type="match status" value="1"/>
</dbReference>
<dbReference type="AlphaFoldDB" id="A0A0F9LUP6"/>
<organism evidence="4">
    <name type="scientific">marine sediment metagenome</name>
    <dbReference type="NCBI Taxonomy" id="412755"/>
    <lineage>
        <taxon>unclassified sequences</taxon>
        <taxon>metagenomes</taxon>
        <taxon>ecological metagenomes</taxon>
    </lineage>
</organism>
<dbReference type="InterPro" id="IPR000182">
    <property type="entry name" value="GNAT_dom"/>
</dbReference>
<dbReference type="PANTHER" id="PTHR43800">
    <property type="entry name" value="PEPTIDYL-LYSINE N-ACETYLTRANSFERASE YJAB"/>
    <property type="match status" value="1"/>
</dbReference>
<proteinExistence type="predicted"/>
<gene>
    <name evidence="4" type="ORF">LCGC14_1464400</name>
</gene>
<feature type="domain" description="N-acetyltransferase" evidence="3">
    <location>
        <begin position="1"/>
        <end position="147"/>
    </location>
</feature>
<accession>A0A0F9LUP6</accession>
<evidence type="ECO:0000259" key="3">
    <source>
        <dbReference type="PROSITE" id="PS51186"/>
    </source>
</evidence>
<dbReference type="EMBL" id="LAZR01010231">
    <property type="protein sequence ID" value="KKM68085.1"/>
    <property type="molecule type" value="Genomic_DNA"/>
</dbReference>
<keyword evidence="2" id="KW-0012">Acyltransferase</keyword>
<evidence type="ECO:0000256" key="2">
    <source>
        <dbReference type="ARBA" id="ARBA00023315"/>
    </source>
</evidence>
<sequence length="164" mass="19118">MIGRLLKRDLDSILEVINEAAQAYKGVIPNDRWKEPYMSAKELRDEINSGVDFFGLQEEGRIIGIMGIQEVKEITLIRHAYVFTEHQRKGVGKRLLQYLIDLAKGTEILVGTWKAANWAIQFYEKHGFRLVSSDEKDRLLRKYWNIPERQVETSVVLRFGRNKP</sequence>
<dbReference type="GO" id="GO:0016747">
    <property type="term" value="F:acyltransferase activity, transferring groups other than amino-acyl groups"/>
    <property type="evidence" value="ECO:0007669"/>
    <property type="project" value="InterPro"/>
</dbReference>
<dbReference type="Pfam" id="PF13673">
    <property type="entry name" value="Acetyltransf_10"/>
    <property type="match status" value="1"/>
</dbReference>
<dbReference type="PANTHER" id="PTHR43800:SF1">
    <property type="entry name" value="PEPTIDYL-LYSINE N-ACETYLTRANSFERASE YJAB"/>
    <property type="match status" value="1"/>
</dbReference>